<dbReference type="Gramene" id="KQK09511">
    <property type="protein sequence ID" value="KQK09511"/>
    <property type="gene ID" value="BRADI_2g48400v3"/>
</dbReference>
<dbReference type="InterPro" id="IPR032861">
    <property type="entry name" value="TAXi_N"/>
</dbReference>
<keyword evidence="11" id="KW-1185">Reference proteome</keyword>
<dbReference type="OMA" id="PIPCASQ"/>
<dbReference type="eggNOG" id="KOG1339">
    <property type="taxonomic scope" value="Eukaryota"/>
</dbReference>
<keyword evidence="2 6" id="KW-0645">Protease</keyword>
<evidence type="ECO:0000313" key="9">
    <source>
        <dbReference type="EMBL" id="KQK09511.1"/>
    </source>
</evidence>
<reference evidence="9 10" key="1">
    <citation type="journal article" date="2010" name="Nature">
        <title>Genome sequencing and analysis of the model grass Brachypodium distachyon.</title>
        <authorList>
            <consortium name="International Brachypodium Initiative"/>
        </authorList>
    </citation>
    <scope>NUCLEOTIDE SEQUENCE [LARGE SCALE GENOMIC DNA]</scope>
    <source>
        <strain evidence="9 10">Bd21</strain>
    </source>
</reference>
<dbReference type="EMBL" id="CM000881">
    <property type="protein sequence ID" value="KQK09511.1"/>
    <property type="molecule type" value="Genomic_DNA"/>
</dbReference>
<dbReference type="PRINTS" id="PR00792">
    <property type="entry name" value="PEPSIN"/>
</dbReference>
<name>I1HR15_BRADI</name>
<dbReference type="InterPro" id="IPR033121">
    <property type="entry name" value="PEPTIDASE_A1"/>
</dbReference>
<evidence type="ECO:0000259" key="8">
    <source>
        <dbReference type="PROSITE" id="PS51767"/>
    </source>
</evidence>
<dbReference type="PANTHER" id="PTHR13683">
    <property type="entry name" value="ASPARTYL PROTEASES"/>
    <property type="match status" value="1"/>
</dbReference>
<evidence type="ECO:0000256" key="3">
    <source>
        <dbReference type="ARBA" id="ARBA00022729"/>
    </source>
</evidence>
<dbReference type="FunFam" id="2.40.70.10:FF:000031">
    <property type="entry name" value="Aspartyl protease AED1"/>
    <property type="match status" value="1"/>
</dbReference>
<dbReference type="InterPro" id="IPR021109">
    <property type="entry name" value="Peptidase_aspartic_dom_sf"/>
</dbReference>
<dbReference type="PROSITE" id="PS51767">
    <property type="entry name" value="PEPTIDASE_A1"/>
    <property type="match status" value="1"/>
</dbReference>
<dbReference type="PROSITE" id="PS00141">
    <property type="entry name" value="ASP_PROTEASE"/>
    <property type="match status" value="1"/>
</dbReference>
<keyword evidence="6" id="KW-0064">Aspartyl protease</keyword>
<gene>
    <name evidence="9" type="ORF">BRADI_2g48400v3</name>
</gene>
<dbReference type="EnsemblPlants" id="KQK09511">
    <property type="protein sequence ID" value="KQK09511"/>
    <property type="gene ID" value="BRADI_2g48400v3"/>
</dbReference>
<keyword evidence="4 6" id="KW-0378">Hydrolase</keyword>
<dbReference type="HOGENOM" id="CLU_005738_5_0_1"/>
<reference evidence="10" key="3">
    <citation type="submission" date="2018-08" db="UniProtKB">
        <authorList>
            <consortium name="EnsemblPlants"/>
        </authorList>
    </citation>
    <scope>IDENTIFICATION</scope>
    <source>
        <strain evidence="10">cv. Bd21</strain>
    </source>
</reference>
<evidence type="ECO:0000256" key="4">
    <source>
        <dbReference type="ARBA" id="ARBA00022801"/>
    </source>
</evidence>
<dbReference type="InterPro" id="IPR001461">
    <property type="entry name" value="Aspartic_peptidase_A1"/>
</dbReference>
<dbReference type="AlphaFoldDB" id="I1HR15"/>
<dbReference type="InterPro" id="IPR001969">
    <property type="entry name" value="Aspartic_peptidase_AS"/>
</dbReference>
<comment type="similarity">
    <text evidence="1 6">Belongs to the peptidase A1 family.</text>
</comment>
<feature type="signal peptide" evidence="7">
    <location>
        <begin position="1"/>
        <end position="21"/>
    </location>
</feature>
<sequence>MAHLKHALALLGLLVFSSSHATLQPPTTLHVPVFHRDTVFPPPPDDVKCVSLLSRRLAADAARYAALVASLIIGSLTAHDDDHLHSPVISGLPFASGEYFASVGVGTPPTPALLVIDTGSDVVWLQCKPCVHCYRQLSPLYDPRGSSTYAQTPCSPPQCRNPQTCDGTTGGCGYRIVYGDASSTSGNLATDRLVFSNDTSVGNVTLGCGHDNEGLFGSAAGLLGVARGNNSFATQVADSYGRYFAYCLGDRTRSGSSSSYLVFGRTAPEPPSSVFTPLRSNPRRPSLYYVDMVGFSVGGEPVTGFSNASLSLDPATGRGGVVVDSGTSITRFARDAYGALRDAFDARAAKVGMRKVGRGISVFDACYDLRGVAVADAPGVVLHFAGGADVALPPENYLVPEESGRYHCFALEAAGHDGLSVIGNVLQQRFRVVFDVENERVGFEPNGC</sequence>
<dbReference type="STRING" id="15368.I1HR15"/>
<dbReference type="Pfam" id="PF14541">
    <property type="entry name" value="TAXi_C"/>
    <property type="match status" value="1"/>
</dbReference>
<evidence type="ECO:0000313" key="11">
    <source>
        <dbReference type="Proteomes" id="UP000008810"/>
    </source>
</evidence>
<evidence type="ECO:0000256" key="5">
    <source>
        <dbReference type="PIRSR" id="PIRSR601461-1"/>
    </source>
</evidence>
<reference evidence="9" key="2">
    <citation type="submission" date="2017-06" db="EMBL/GenBank/DDBJ databases">
        <title>WGS assembly of Brachypodium distachyon.</title>
        <authorList>
            <consortium name="The International Brachypodium Initiative"/>
            <person name="Lucas S."/>
            <person name="Harmon-Smith M."/>
            <person name="Lail K."/>
            <person name="Tice H."/>
            <person name="Grimwood J."/>
            <person name="Bruce D."/>
            <person name="Barry K."/>
            <person name="Shu S."/>
            <person name="Lindquist E."/>
            <person name="Wang M."/>
            <person name="Pitluck S."/>
            <person name="Vogel J.P."/>
            <person name="Garvin D.F."/>
            <person name="Mockler T.C."/>
            <person name="Schmutz J."/>
            <person name="Rokhsar D."/>
            <person name="Bevan M.W."/>
        </authorList>
    </citation>
    <scope>NUCLEOTIDE SEQUENCE</scope>
    <source>
        <strain evidence="9">Bd21</strain>
    </source>
</reference>
<dbReference type="Pfam" id="PF14543">
    <property type="entry name" value="TAXi_N"/>
    <property type="match status" value="1"/>
</dbReference>
<dbReference type="Gene3D" id="2.40.70.10">
    <property type="entry name" value="Acid Proteases"/>
    <property type="match status" value="2"/>
</dbReference>
<dbReference type="FunCoup" id="I1HR15">
    <property type="interactions" value="1"/>
</dbReference>
<dbReference type="SUPFAM" id="SSF50630">
    <property type="entry name" value="Acid proteases"/>
    <property type="match status" value="1"/>
</dbReference>
<feature type="active site" evidence="5">
    <location>
        <position position="324"/>
    </location>
</feature>
<dbReference type="PANTHER" id="PTHR13683:SF338">
    <property type="entry name" value="CHLOROPLAST NUCLEOID DNA-BINDING PROTEIN CND41-LIKE"/>
    <property type="match status" value="1"/>
</dbReference>
<feature type="chain" id="PRO_5014094753" description="Peptidase A1 domain-containing protein" evidence="7">
    <location>
        <begin position="22"/>
        <end position="448"/>
    </location>
</feature>
<proteinExistence type="inferred from homology"/>
<evidence type="ECO:0000256" key="7">
    <source>
        <dbReference type="SAM" id="SignalP"/>
    </source>
</evidence>
<dbReference type="InParanoid" id="I1HR15"/>
<evidence type="ECO:0000256" key="6">
    <source>
        <dbReference type="RuleBase" id="RU000454"/>
    </source>
</evidence>
<dbReference type="GO" id="GO:0006508">
    <property type="term" value="P:proteolysis"/>
    <property type="evidence" value="ECO:0007669"/>
    <property type="project" value="UniProtKB-KW"/>
</dbReference>
<dbReference type="GO" id="GO:0004190">
    <property type="term" value="F:aspartic-type endopeptidase activity"/>
    <property type="evidence" value="ECO:0007669"/>
    <property type="project" value="UniProtKB-KW"/>
</dbReference>
<evidence type="ECO:0000256" key="1">
    <source>
        <dbReference type="ARBA" id="ARBA00007447"/>
    </source>
</evidence>
<dbReference type="Proteomes" id="UP000008810">
    <property type="component" value="Chromosome 2"/>
</dbReference>
<accession>I1HR15</accession>
<feature type="domain" description="Peptidase A1" evidence="8">
    <location>
        <begin position="99"/>
        <end position="444"/>
    </location>
</feature>
<dbReference type="InterPro" id="IPR032799">
    <property type="entry name" value="TAXi_C"/>
</dbReference>
<dbReference type="FunFam" id="2.40.70.10:FF:000010">
    <property type="entry name" value="Aspartyl protease family protein 2"/>
    <property type="match status" value="1"/>
</dbReference>
<organism evidence="9">
    <name type="scientific">Brachypodium distachyon</name>
    <name type="common">Purple false brome</name>
    <name type="synonym">Trachynia distachya</name>
    <dbReference type="NCBI Taxonomy" id="15368"/>
    <lineage>
        <taxon>Eukaryota</taxon>
        <taxon>Viridiplantae</taxon>
        <taxon>Streptophyta</taxon>
        <taxon>Embryophyta</taxon>
        <taxon>Tracheophyta</taxon>
        <taxon>Spermatophyta</taxon>
        <taxon>Magnoliopsida</taxon>
        <taxon>Liliopsida</taxon>
        <taxon>Poales</taxon>
        <taxon>Poaceae</taxon>
        <taxon>BOP clade</taxon>
        <taxon>Pooideae</taxon>
        <taxon>Stipodae</taxon>
        <taxon>Brachypodieae</taxon>
        <taxon>Brachypodium</taxon>
    </lineage>
</organism>
<evidence type="ECO:0000256" key="2">
    <source>
        <dbReference type="ARBA" id="ARBA00022670"/>
    </source>
</evidence>
<dbReference type="OrthoDB" id="637377at2759"/>
<protein>
    <recommendedName>
        <fullName evidence="8">Peptidase A1 domain-containing protein</fullName>
    </recommendedName>
</protein>
<keyword evidence="3 7" id="KW-0732">Signal</keyword>
<evidence type="ECO:0000313" key="10">
    <source>
        <dbReference type="EnsemblPlants" id="KQK09511"/>
    </source>
</evidence>
<feature type="active site" evidence="5">
    <location>
        <position position="117"/>
    </location>
</feature>